<comment type="caution">
    <text evidence="14">The sequence shown here is derived from an EMBL/GenBank/DDBJ whole genome shotgun (WGS) entry which is preliminary data.</text>
</comment>
<protein>
    <recommendedName>
        <fullName evidence="10">Probable metalloprotease ARX1</fullName>
    </recommendedName>
    <alternativeName>
        <fullName evidence="11">Associated with ribosomal export complex protein 1</fullName>
    </alternativeName>
</protein>
<dbReference type="Pfam" id="PF00557">
    <property type="entry name" value="Peptidase_M24"/>
    <property type="match status" value="1"/>
</dbReference>
<dbReference type="SUPFAM" id="SSF55920">
    <property type="entry name" value="Creatinase/aminopeptidase"/>
    <property type="match status" value="1"/>
</dbReference>
<comment type="similarity">
    <text evidence="3">Belongs to the peptidase M24 family.</text>
</comment>
<gene>
    <name evidence="14" type="ORF">PBRASI_LOCUS4663</name>
</gene>
<evidence type="ECO:0000256" key="9">
    <source>
        <dbReference type="ARBA" id="ARBA00023242"/>
    </source>
</evidence>
<evidence type="ECO:0000256" key="3">
    <source>
        <dbReference type="ARBA" id="ARBA00007319"/>
    </source>
</evidence>
<dbReference type="FunFam" id="1.10.10.10:FF:000029">
    <property type="entry name" value="Proliferation-associated 2G4, a"/>
    <property type="match status" value="1"/>
</dbReference>
<name>A0A9N9AUW4_9GLOM</name>
<evidence type="ECO:0000313" key="14">
    <source>
        <dbReference type="EMBL" id="CAG8542528.1"/>
    </source>
</evidence>
<dbReference type="GO" id="GO:0005737">
    <property type="term" value="C:cytoplasm"/>
    <property type="evidence" value="ECO:0007669"/>
    <property type="project" value="UniProtKB-SubCell"/>
</dbReference>
<evidence type="ECO:0000256" key="8">
    <source>
        <dbReference type="ARBA" id="ARBA00023049"/>
    </source>
</evidence>
<dbReference type="AlphaFoldDB" id="A0A9N9AUW4"/>
<keyword evidence="4" id="KW-0963">Cytoplasm</keyword>
<evidence type="ECO:0000256" key="6">
    <source>
        <dbReference type="ARBA" id="ARBA00022723"/>
    </source>
</evidence>
<comment type="function">
    <text evidence="12">Probable metalloprotease involved in proper assembly of pre-ribosomal particles during the biogenesis of the 60S ribosomal subunit. Accompanies the pre-60S particles to the cytoplasm.</text>
</comment>
<keyword evidence="7" id="KW-0378">Hydrolase</keyword>
<evidence type="ECO:0000256" key="10">
    <source>
        <dbReference type="ARBA" id="ARBA00026155"/>
    </source>
</evidence>
<dbReference type="EMBL" id="CAJVPI010000497">
    <property type="protein sequence ID" value="CAG8542528.1"/>
    <property type="molecule type" value="Genomic_DNA"/>
</dbReference>
<dbReference type="InterPro" id="IPR036005">
    <property type="entry name" value="Creatinase/aminopeptidase-like"/>
</dbReference>
<dbReference type="GO" id="GO:0008237">
    <property type="term" value="F:metallopeptidase activity"/>
    <property type="evidence" value="ECO:0007669"/>
    <property type="project" value="UniProtKB-KW"/>
</dbReference>
<accession>A0A9N9AUW4</accession>
<keyword evidence="5" id="KW-0645">Protease</keyword>
<dbReference type="InterPro" id="IPR047113">
    <property type="entry name" value="PA2G4/ARX1"/>
</dbReference>
<dbReference type="PANTHER" id="PTHR10804:SF102">
    <property type="entry name" value="METALLOPROTEASE ARX1-RELATED"/>
    <property type="match status" value="1"/>
</dbReference>
<dbReference type="GO" id="GO:0006508">
    <property type="term" value="P:proteolysis"/>
    <property type="evidence" value="ECO:0007669"/>
    <property type="project" value="UniProtKB-KW"/>
</dbReference>
<evidence type="ECO:0000259" key="13">
    <source>
        <dbReference type="Pfam" id="PF00557"/>
    </source>
</evidence>
<dbReference type="InterPro" id="IPR036390">
    <property type="entry name" value="WH_DNA-bd_sf"/>
</dbReference>
<keyword evidence="15" id="KW-1185">Reference proteome</keyword>
<keyword evidence="9" id="KW-0539">Nucleus</keyword>
<evidence type="ECO:0000256" key="12">
    <source>
        <dbReference type="ARBA" id="ARBA00034680"/>
    </source>
</evidence>
<evidence type="ECO:0000256" key="4">
    <source>
        <dbReference type="ARBA" id="ARBA00022490"/>
    </source>
</evidence>
<evidence type="ECO:0000256" key="7">
    <source>
        <dbReference type="ARBA" id="ARBA00022801"/>
    </source>
</evidence>
<dbReference type="Proteomes" id="UP000789739">
    <property type="component" value="Unassembled WGS sequence"/>
</dbReference>
<dbReference type="OrthoDB" id="5876363at2759"/>
<keyword evidence="6" id="KW-0479">Metal-binding</keyword>
<feature type="domain" description="Peptidase M24" evidence="13">
    <location>
        <begin position="29"/>
        <end position="184"/>
    </location>
</feature>
<evidence type="ECO:0000256" key="5">
    <source>
        <dbReference type="ARBA" id="ARBA00022670"/>
    </source>
</evidence>
<dbReference type="GO" id="GO:0005634">
    <property type="term" value="C:nucleus"/>
    <property type="evidence" value="ECO:0007669"/>
    <property type="project" value="UniProtKB-SubCell"/>
</dbReference>
<dbReference type="GO" id="GO:0046872">
    <property type="term" value="F:metal ion binding"/>
    <property type="evidence" value="ECO:0007669"/>
    <property type="project" value="UniProtKB-KW"/>
</dbReference>
<evidence type="ECO:0000256" key="1">
    <source>
        <dbReference type="ARBA" id="ARBA00004123"/>
    </source>
</evidence>
<proteinExistence type="inferred from homology"/>
<keyword evidence="8" id="KW-0482">Metalloprotease</keyword>
<dbReference type="Gene3D" id="3.90.230.10">
    <property type="entry name" value="Creatinase/methionine aminopeptidase superfamily"/>
    <property type="match status" value="1"/>
</dbReference>
<sequence>MSQDMDIYRDSAARSESDNNLGDSVVISKYQTAADIANAVLSEVLAKLTPGVSIATICRSGDNAITAYTSKVYNDTNIEKGIALPTMISINHYSQYYSPLMKDSLVLRAGDLVKIELGVHIDGYTATSAHTTILNPSPQQPVIGRMADVVAAAYFSCEAVCKSLKPGVKYSDLNNVINQVADAFKCIPVEGSVSKVMRRYILQYDKVVVHRQAEYEPMHKEDWEVEPNEAYAINILMSTGDGKLRQLESRPTVYKRNVNETYNLKMQSARAAFRKISEKFGVFPFSLRELDERDRLGMTECIRHNLFTAYPVNGDKPDAVIAHFKLTALVTPYNTVRITLPQTLPYIHSDLAIPNDSDVAKILFTGD</sequence>
<dbReference type="PANTHER" id="PTHR10804">
    <property type="entry name" value="PROTEASE FAMILY M24 METHIONYL AMINOPEPTIDASE, AMINOPEPTIDASE P"/>
    <property type="match status" value="1"/>
</dbReference>
<evidence type="ECO:0000256" key="2">
    <source>
        <dbReference type="ARBA" id="ARBA00004496"/>
    </source>
</evidence>
<comment type="subcellular location">
    <subcellularLocation>
        <location evidence="2">Cytoplasm</location>
    </subcellularLocation>
    <subcellularLocation>
        <location evidence="1">Nucleus</location>
    </subcellularLocation>
</comment>
<evidence type="ECO:0000313" key="15">
    <source>
        <dbReference type="Proteomes" id="UP000789739"/>
    </source>
</evidence>
<dbReference type="Gene3D" id="1.10.10.10">
    <property type="entry name" value="Winged helix-like DNA-binding domain superfamily/Winged helix DNA-binding domain"/>
    <property type="match status" value="1"/>
</dbReference>
<organism evidence="14 15">
    <name type="scientific">Paraglomus brasilianum</name>
    <dbReference type="NCBI Taxonomy" id="144538"/>
    <lineage>
        <taxon>Eukaryota</taxon>
        <taxon>Fungi</taxon>
        <taxon>Fungi incertae sedis</taxon>
        <taxon>Mucoromycota</taxon>
        <taxon>Glomeromycotina</taxon>
        <taxon>Glomeromycetes</taxon>
        <taxon>Paraglomerales</taxon>
        <taxon>Paraglomeraceae</taxon>
        <taxon>Paraglomus</taxon>
    </lineage>
</organism>
<dbReference type="InterPro" id="IPR036388">
    <property type="entry name" value="WH-like_DNA-bd_sf"/>
</dbReference>
<dbReference type="SUPFAM" id="SSF46785">
    <property type="entry name" value="Winged helix' DNA-binding domain"/>
    <property type="match status" value="1"/>
</dbReference>
<dbReference type="InterPro" id="IPR000994">
    <property type="entry name" value="Pept_M24"/>
</dbReference>
<dbReference type="CDD" id="cd01089">
    <property type="entry name" value="PA2G4-like"/>
    <property type="match status" value="1"/>
</dbReference>
<reference evidence="14" key="1">
    <citation type="submission" date="2021-06" db="EMBL/GenBank/DDBJ databases">
        <authorList>
            <person name="Kallberg Y."/>
            <person name="Tangrot J."/>
            <person name="Rosling A."/>
        </authorList>
    </citation>
    <scope>NUCLEOTIDE SEQUENCE</scope>
    <source>
        <strain evidence="14">BR232B</strain>
    </source>
</reference>
<evidence type="ECO:0000256" key="11">
    <source>
        <dbReference type="ARBA" id="ARBA00033475"/>
    </source>
</evidence>